<gene>
    <name evidence="1" type="ORF">ACFSR2_18840</name>
</gene>
<dbReference type="EMBL" id="JBHULC010000027">
    <property type="protein sequence ID" value="MFD2522960.1"/>
    <property type="molecule type" value="Genomic_DNA"/>
</dbReference>
<evidence type="ECO:0000313" key="1">
    <source>
        <dbReference type="EMBL" id="MFD2522960.1"/>
    </source>
</evidence>
<accession>A0ABW5JBM3</accession>
<sequence length="192" mass="20985">MTMIKTESKKYGWLAPLIGLSILIVSVTSISCKSKEGENKAEIVTTDALDVHENNSTVTEYIAFVSNDKNKMTLDHAYTNDALLKLNAAISAMAGEVDFDIKGDLEKAKECANNITKKPFETSHADEIRKAAEILSGILQNIQMAKYPSLLKEAEAVKSAAMDINPEILTLDQRDAVKTFFAKGADILGKMN</sequence>
<dbReference type="RefSeq" id="WP_340240627.1">
    <property type="nucleotide sequence ID" value="NZ_JBBEWC010000023.1"/>
</dbReference>
<comment type="caution">
    <text evidence="1">The sequence shown here is derived from an EMBL/GenBank/DDBJ whole genome shotgun (WGS) entry which is preliminary data.</text>
</comment>
<dbReference type="Proteomes" id="UP001597510">
    <property type="component" value="Unassembled WGS sequence"/>
</dbReference>
<evidence type="ECO:0000313" key="2">
    <source>
        <dbReference type="Proteomes" id="UP001597510"/>
    </source>
</evidence>
<protein>
    <recommendedName>
        <fullName evidence="3">Lipoprotein</fullName>
    </recommendedName>
</protein>
<dbReference type="PROSITE" id="PS51257">
    <property type="entry name" value="PROKAR_LIPOPROTEIN"/>
    <property type="match status" value="1"/>
</dbReference>
<evidence type="ECO:0008006" key="3">
    <source>
        <dbReference type="Google" id="ProtNLM"/>
    </source>
</evidence>
<keyword evidence="2" id="KW-1185">Reference proteome</keyword>
<proteinExistence type="predicted"/>
<reference evidence="2" key="1">
    <citation type="journal article" date="2019" name="Int. J. Syst. Evol. Microbiol.">
        <title>The Global Catalogue of Microorganisms (GCM) 10K type strain sequencing project: providing services to taxonomists for standard genome sequencing and annotation.</title>
        <authorList>
            <consortium name="The Broad Institute Genomics Platform"/>
            <consortium name="The Broad Institute Genome Sequencing Center for Infectious Disease"/>
            <person name="Wu L."/>
            <person name="Ma J."/>
        </authorList>
    </citation>
    <scope>NUCLEOTIDE SEQUENCE [LARGE SCALE GENOMIC DNA]</scope>
    <source>
        <strain evidence="2">KCTC 52344</strain>
    </source>
</reference>
<organism evidence="1 2">
    <name type="scientific">Emticicia soli</name>
    <dbReference type="NCBI Taxonomy" id="2027878"/>
    <lineage>
        <taxon>Bacteria</taxon>
        <taxon>Pseudomonadati</taxon>
        <taxon>Bacteroidota</taxon>
        <taxon>Cytophagia</taxon>
        <taxon>Cytophagales</taxon>
        <taxon>Leadbetterellaceae</taxon>
        <taxon>Emticicia</taxon>
    </lineage>
</organism>
<name>A0ABW5JBM3_9BACT</name>